<evidence type="ECO:0000259" key="3">
    <source>
        <dbReference type="Pfam" id="PF13462"/>
    </source>
</evidence>
<evidence type="ECO:0000313" key="5">
    <source>
        <dbReference type="Proteomes" id="UP000243847"/>
    </source>
</evidence>
<dbReference type="InterPro" id="IPR012336">
    <property type="entry name" value="Thioredoxin-like_fold"/>
</dbReference>
<evidence type="ECO:0000313" key="4">
    <source>
        <dbReference type="EMBL" id="BAU99588.1"/>
    </source>
</evidence>
<feature type="compositionally biased region" description="Polar residues" evidence="1">
    <location>
        <begin position="1"/>
        <end position="13"/>
    </location>
</feature>
<keyword evidence="2" id="KW-0472">Membrane</keyword>
<dbReference type="KEGG" id="amin:AUMI_110460"/>
<evidence type="ECO:0000256" key="1">
    <source>
        <dbReference type="SAM" id="MobiDB-lite"/>
    </source>
</evidence>
<keyword evidence="2" id="KW-1133">Transmembrane helix</keyword>
<dbReference type="GeneID" id="80452242"/>
<dbReference type="RefSeq" id="WP_096382180.1">
    <property type="nucleotide sequence ID" value="NZ_AP017457.1"/>
</dbReference>
<protein>
    <recommendedName>
        <fullName evidence="3">Thioredoxin-like fold domain-containing protein</fullName>
    </recommendedName>
</protein>
<dbReference type="InterPro" id="IPR036249">
    <property type="entry name" value="Thioredoxin-like_sf"/>
</dbReference>
<name>A0A173LXL1_9MICO</name>
<dbReference type="EMBL" id="AP017457">
    <property type="protein sequence ID" value="BAU99588.1"/>
    <property type="molecule type" value="Genomic_DNA"/>
</dbReference>
<dbReference type="Gene3D" id="3.40.30.10">
    <property type="entry name" value="Glutaredoxin"/>
    <property type="match status" value="1"/>
</dbReference>
<feature type="transmembrane region" description="Helical" evidence="2">
    <location>
        <begin position="39"/>
        <end position="61"/>
    </location>
</feature>
<feature type="region of interest" description="Disordered" evidence="1">
    <location>
        <begin position="1"/>
        <end position="20"/>
    </location>
</feature>
<dbReference type="Proteomes" id="UP000243847">
    <property type="component" value="Chromosome sequence1"/>
</dbReference>
<dbReference type="AlphaFoldDB" id="A0A173LXL1"/>
<dbReference type="CDD" id="cd02972">
    <property type="entry name" value="DsbA_family"/>
    <property type="match status" value="1"/>
</dbReference>
<dbReference type="SUPFAM" id="SSF52833">
    <property type="entry name" value="Thioredoxin-like"/>
    <property type="match status" value="1"/>
</dbReference>
<evidence type="ECO:0000256" key="2">
    <source>
        <dbReference type="SAM" id="Phobius"/>
    </source>
</evidence>
<dbReference type="OrthoDB" id="117402at2"/>
<sequence length="303" mass="31626">MSTGAHGNRPTRNQQREAARAKAKVLREQQVKTEKRRRLFLQGGIGLGIIAIATIFIVTLATSGSKEGPRPANMASDGIVLSGSGMGAILSDAGSPGSDPIATTPTPGSSTVNIVVYQDYLCPACKAFDEANAQQLQTLVEAGAATLELHPIGMLASRSAGTQYSLRATAAAACVAEYSPNTFWAVNQAFYINQPQEGTPGWNDDEIKALIAQQKPENQTKIDKCIADKTFIPWAKQATDYALNGPMADAAKQSGANGVGTPTILVNGKVYTGSIVDPKEFLAFITQVAGDSASTTPATPAAG</sequence>
<proteinExistence type="predicted"/>
<keyword evidence="2" id="KW-0812">Transmembrane</keyword>
<reference evidence="4 5" key="1">
    <citation type="journal article" date="2016" name="Genome Announc.">
        <title>Complete Genome Sequence of Aurantimicrobium minutum Type Strain KNCT, a Planktonic Ultramicrobacterium Isolated from River Water.</title>
        <authorList>
            <person name="Nakai R."/>
            <person name="Fujisawa T."/>
            <person name="Nakamura Y."/>
            <person name="Nishide H."/>
            <person name="Uchiyama I."/>
            <person name="Baba T."/>
            <person name="Toyoda A."/>
            <person name="Fujiyama A."/>
            <person name="Naganuma T."/>
            <person name="Niki H."/>
        </authorList>
    </citation>
    <scope>NUCLEOTIDE SEQUENCE [LARGE SCALE GENOMIC DNA]</scope>
    <source>
        <strain evidence="4 5">KNC</strain>
    </source>
</reference>
<accession>A0A173LXL1</accession>
<dbReference type="Pfam" id="PF13462">
    <property type="entry name" value="Thioredoxin_4"/>
    <property type="match status" value="1"/>
</dbReference>
<feature type="domain" description="Thioredoxin-like fold" evidence="3">
    <location>
        <begin position="111"/>
        <end position="285"/>
    </location>
</feature>
<gene>
    <name evidence="4" type="ORF">AUMI_110460</name>
</gene>
<organism evidence="4 5">
    <name type="scientific">Aurantimicrobium minutum</name>
    <dbReference type="NCBI Taxonomy" id="708131"/>
    <lineage>
        <taxon>Bacteria</taxon>
        <taxon>Bacillati</taxon>
        <taxon>Actinomycetota</taxon>
        <taxon>Actinomycetes</taxon>
        <taxon>Micrococcales</taxon>
        <taxon>Microbacteriaceae</taxon>
        <taxon>Aurantimicrobium</taxon>
    </lineage>
</organism>